<dbReference type="PROSITE" id="PS51257">
    <property type="entry name" value="PROKAR_LIPOPROTEIN"/>
    <property type="match status" value="1"/>
</dbReference>
<dbReference type="Proteomes" id="UP001500968">
    <property type="component" value="Unassembled WGS sequence"/>
</dbReference>
<accession>A0ABP7TTB2</accession>
<dbReference type="SUPFAM" id="SSF53850">
    <property type="entry name" value="Periplasmic binding protein-like II"/>
    <property type="match status" value="1"/>
</dbReference>
<keyword evidence="1" id="KW-0732">Signal</keyword>
<dbReference type="PANTHER" id="PTHR30570">
    <property type="entry name" value="PERIPLASMIC PHOSPHATE BINDING COMPONENT OF PHOSPHATE ABC TRANSPORTER"/>
    <property type="match status" value="1"/>
</dbReference>
<organism evidence="3 4">
    <name type="scientific">Flavobacterium cheonhonense</name>
    <dbReference type="NCBI Taxonomy" id="706185"/>
    <lineage>
        <taxon>Bacteria</taxon>
        <taxon>Pseudomonadati</taxon>
        <taxon>Bacteroidota</taxon>
        <taxon>Flavobacteriia</taxon>
        <taxon>Flavobacteriales</taxon>
        <taxon>Flavobacteriaceae</taxon>
        <taxon>Flavobacterium</taxon>
    </lineage>
</organism>
<proteinExistence type="predicted"/>
<evidence type="ECO:0000313" key="3">
    <source>
        <dbReference type="EMBL" id="GAA4030952.1"/>
    </source>
</evidence>
<dbReference type="Pfam" id="PF12849">
    <property type="entry name" value="PBP_like_2"/>
    <property type="match status" value="1"/>
</dbReference>
<evidence type="ECO:0000256" key="1">
    <source>
        <dbReference type="ARBA" id="ARBA00022729"/>
    </source>
</evidence>
<dbReference type="PANTHER" id="PTHR30570:SF1">
    <property type="entry name" value="PHOSPHATE-BINDING PROTEIN PSTS"/>
    <property type="match status" value="1"/>
</dbReference>
<sequence>MMMNKVAKTVVGFFLLTLLFVFSCQKKSEESVDTIIEGKATIYVDESILPIIEDEQAVFETQYNAKLQLVPKSENEVLNAMFNDTAAIAVLTRNLTKEELNAFQAKKINPKITPFATDAVALIRSKTSKDTLIELQDVIDFINGKSINSIKGLVFDNANSSTVRYLSDLVGIPVNNQKNVFSLKTNQEVIKYVAEHDGMIGVVGINWIFQPPLDLQESVDKVNVLGVKGTKAATFAFPTQDNLAQGKYPLARHLYFVNCQGYSGLGMGFASFLGGERGQRIILKSGLVPERVPSRKIMIRDKITKDKN</sequence>
<reference evidence="4" key="1">
    <citation type="journal article" date="2019" name="Int. J. Syst. Evol. Microbiol.">
        <title>The Global Catalogue of Microorganisms (GCM) 10K type strain sequencing project: providing services to taxonomists for standard genome sequencing and annotation.</title>
        <authorList>
            <consortium name="The Broad Institute Genomics Platform"/>
            <consortium name="The Broad Institute Genome Sequencing Center for Infectious Disease"/>
            <person name="Wu L."/>
            <person name="Ma J."/>
        </authorList>
    </citation>
    <scope>NUCLEOTIDE SEQUENCE [LARGE SCALE GENOMIC DNA]</scope>
    <source>
        <strain evidence="4">JCM 17064</strain>
    </source>
</reference>
<dbReference type="EMBL" id="BAABCR010000015">
    <property type="protein sequence ID" value="GAA4030952.1"/>
    <property type="molecule type" value="Genomic_DNA"/>
</dbReference>
<feature type="domain" description="PBP" evidence="2">
    <location>
        <begin position="40"/>
        <end position="273"/>
    </location>
</feature>
<gene>
    <name evidence="3" type="ORF">GCM10022386_13550</name>
</gene>
<protein>
    <submittedName>
        <fullName evidence="3">Substrate-binding domain-containing protein</fullName>
    </submittedName>
</protein>
<comment type="caution">
    <text evidence="3">The sequence shown here is derived from an EMBL/GenBank/DDBJ whole genome shotgun (WGS) entry which is preliminary data.</text>
</comment>
<evidence type="ECO:0000259" key="2">
    <source>
        <dbReference type="Pfam" id="PF12849"/>
    </source>
</evidence>
<evidence type="ECO:0000313" key="4">
    <source>
        <dbReference type="Proteomes" id="UP001500968"/>
    </source>
</evidence>
<dbReference type="InterPro" id="IPR050811">
    <property type="entry name" value="Phosphate_ABC_transporter"/>
</dbReference>
<name>A0ABP7TTB2_9FLAO</name>
<dbReference type="Gene3D" id="3.40.190.10">
    <property type="entry name" value="Periplasmic binding protein-like II"/>
    <property type="match status" value="2"/>
</dbReference>
<dbReference type="InterPro" id="IPR024370">
    <property type="entry name" value="PBP_domain"/>
</dbReference>
<keyword evidence="4" id="KW-1185">Reference proteome</keyword>